<keyword evidence="5" id="KW-0819">tRNA processing</keyword>
<comment type="subcellular location">
    <subcellularLocation>
        <location evidence="1">Cytoplasm</location>
    </subcellularLocation>
</comment>
<evidence type="ECO:0000256" key="7">
    <source>
        <dbReference type="ARBA" id="ARBA00022741"/>
    </source>
</evidence>
<evidence type="ECO:0000256" key="9">
    <source>
        <dbReference type="ARBA" id="ARBA00022842"/>
    </source>
</evidence>
<dbReference type="InterPro" id="IPR027417">
    <property type="entry name" value="P-loop_NTPase"/>
</dbReference>
<dbReference type="PANTHER" id="PTHR33540:SF2">
    <property type="entry name" value="TRNA THREONYLCARBAMOYLADENOSINE BIOSYNTHESIS PROTEIN TSAE"/>
    <property type="match status" value="1"/>
</dbReference>
<reference evidence="11 12" key="1">
    <citation type="journal article" date="2015" name="Nature">
        <title>rRNA introns, odd ribosomes, and small enigmatic genomes across a large radiation of phyla.</title>
        <authorList>
            <person name="Brown C.T."/>
            <person name="Hug L.A."/>
            <person name="Thomas B.C."/>
            <person name="Sharon I."/>
            <person name="Castelle C.J."/>
            <person name="Singh A."/>
            <person name="Wilkins M.J."/>
            <person name="Williams K.H."/>
            <person name="Banfield J.F."/>
        </authorList>
    </citation>
    <scope>NUCLEOTIDE SEQUENCE [LARGE SCALE GENOMIC DNA]</scope>
</reference>
<gene>
    <name evidence="11" type="ORF">UV41_C0002G0001</name>
</gene>
<evidence type="ECO:0000256" key="1">
    <source>
        <dbReference type="ARBA" id="ARBA00004496"/>
    </source>
</evidence>
<keyword evidence="6" id="KW-0479">Metal-binding</keyword>
<evidence type="ECO:0000256" key="4">
    <source>
        <dbReference type="ARBA" id="ARBA00022490"/>
    </source>
</evidence>
<evidence type="ECO:0000256" key="8">
    <source>
        <dbReference type="ARBA" id="ARBA00022840"/>
    </source>
</evidence>
<protein>
    <recommendedName>
        <fullName evidence="3">tRNA threonylcarbamoyladenosine biosynthesis protein TsaE</fullName>
    </recommendedName>
    <alternativeName>
        <fullName evidence="10">t(6)A37 threonylcarbamoyladenosine biosynthesis protein TsaE</fullName>
    </alternativeName>
</protein>
<dbReference type="GO" id="GO:0046872">
    <property type="term" value="F:metal ion binding"/>
    <property type="evidence" value="ECO:0007669"/>
    <property type="project" value="UniProtKB-KW"/>
</dbReference>
<evidence type="ECO:0000256" key="6">
    <source>
        <dbReference type="ARBA" id="ARBA00022723"/>
    </source>
</evidence>
<dbReference type="Proteomes" id="UP000034785">
    <property type="component" value="Unassembled WGS sequence"/>
</dbReference>
<dbReference type="GO" id="GO:0002949">
    <property type="term" value="P:tRNA threonylcarbamoyladenosine modification"/>
    <property type="evidence" value="ECO:0007669"/>
    <property type="project" value="InterPro"/>
</dbReference>
<evidence type="ECO:0000256" key="5">
    <source>
        <dbReference type="ARBA" id="ARBA00022694"/>
    </source>
</evidence>
<evidence type="ECO:0000313" key="12">
    <source>
        <dbReference type="Proteomes" id="UP000034785"/>
    </source>
</evidence>
<dbReference type="PANTHER" id="PTHR33540">
    <property type="entry name" value="TRNA THREONYLCARBAMOYLADENOSINE BIOSYNTHESIS PROTEIN TSAE"/>
    <property type="match status" value="1"/>
</dbReference>
<comment type="similarity">
    <text evidence="2">Belongs to the TsaE family.</text>
</comment>
<comment type="caution">
    <text evidence="11">The sequence shown here is derived from an EMBL/GenBank/DDBJ whole genome shotgun (WGS) entry which is preliminary data.</text>
</comment>
<evidence type="ECO:0000256" key="2">
    <source>
        <dbReference type="ARBA" id="ARBA00007599"/>
    </source>
</evidence>
<dbReference type="EMBL" id="LCEJ01000002">
    <property type="protein sequence ID" value="KKS71266.1"/>
    <property type="molecule type" value="Genomic_DNA"/>
</dbReference>
<keyword evidence="9" id="KW-0460">Magnesium</keyword>
<accession>A0A0G1DK78</accession>
<dbReference type="SUPFAM" id="SSF52540">
    <property type="entry name" value="P-loop containing nucleoside triphosphate hydrolases"/>
    <property type="match status" value="1"/>
</dbReference>
<keyword evidence="7" id="KW-0547">Nucleotide-binding</keyword>
<dbReference type="AlphaFoldDB" id="A0A0G1DK78"/>
<sequence length="143" mass="16235">MIMIYQTNSPGETQKIAKELAQKYKDGGIFALSGPLGAGKTTFIQGFAQGLGITERLLSPTFVIMRQHEIPKNPEGKLYHIDLYRLDKITEIDSLGLSEIFSNPKNIIFIEWSEKMETLLPKQTIKIHLEITSEETRQILIED</sequence>
<dbReference type="GO" id="GO:0005524">
    <property type="term" value="F:ATP binding"/>
    <property type="evidence" value="ECO:0007669"/>
    <property type="project" value="UniProtKB-KW"/>
</dbReference>
<dbReference type="PATRIC" id="fig|1618425.3.peg.35"/>
<dbReference type="Pfam" id="PF02367">
    <property type="entry name" value="TsaE"/>
    <property type="match status" value="1"/>
</dbReference>
<evidence type="ECO:0000256" key="3">
    <source>
        <dbReference type="ARBA" id="ARBA00019010"/>
    </source>
</evidence>
<keyword evidence="4" id="KW-0963">Cytoplasm</keyword>
<dbReference type="NCBIfam" id="TIGR00150">
    <property type="entry name" value="T6A_YjeE"/>
    <property type="match status" value="1"/>
</dbReference>
<dbReference type="InterPro" id="IPR003442">
    <property type="entry name" value="T6A_TsaE"/>
</dbReference>
<proteinExistence type="inferred from homology"/>
<evidence type="ECO:0000256" key="10">
    <source>
        <dbReference type="ARBA" id="ARBA00032441"/>
    </source>
</evidence>
<dbReference type="Gene3D" id="3.40.50.300">
    <property type="entry name" value="P-loop containing nucleotide triphosphate hydrolases"/>
    <property type="match status" value="1"/>
</dbReference>
<name>A0A0G1DK78_9BACT</name>
<organism evidence="11 12">
    <name type="scientific">Candidatus Daviesbacteria bacterium GW2011_GWA2_42_7</name>
    <dbReference type="NCBI Taxonomy" id="1618425"/>
    <lineage>
        <taxon>Bacteria</taxon>
        <taxon>Candidatus Daviesiibacteriota</taxon>
    </lineage>
</organism>
<dbReference type="GO" id="GO:0005737">
    <property type="term" value="C:cytoplasm"/>
    <property type="evidence" value="ECO:0007669"/>
    <property type="project" value="UniProtKB-SubCell"/>
</dbReference>
<evidence type="ECO:0000313" key="11">
    <source>
        <dbReference type="EMBL" id="KKS71266.1"/>
    </source>
</evidence>
<keyword evidence="8" id="KW-0067">ATP-binding</keyword>